<proteinExistence type="inferred from homology"/>
<evidence type="ECO:0008006" key="15">
    <source>
        <dbReference type="Google" id="ProtNLM"/>
    </source>
</evidence>
<evidence type="ECO:0000313" key="14">
    <source>
        <dbReference type="Proteomes" id="UP000027138"/>
    </source>
</evidence>
<dbReference type="InterPro" id="IPR001128">
    <property type="entry name" value="Cyt_P450"/>
</dbReference>
<evidence type="ECO:0000256" key="7">
    <source>
        <dbReference type="ARBA" id="ARBA00023002"/>
    </source>
</evidence>
<organism evidence="13 14">
    <name type="scientific">Jatropha curcas</name>
    <name type="common">Barbados nut</name>
    <dbReference type="NCBI Taxonomy" id="180498"/>
    <lineage>
        <taxon>Eukaryota</taxon>
        <taxon>Viridiplantae</taxon>
        <taxon>Streptophyta</taxon>
        <taxon>Embryophyta</taxon>
        <taxon>Tracheophyta</taxon>
        <taxon>Spermatophyta</taxon>
        <taxon>Magnoliopsida</taxon>
        <taxon>eudicotyledons</taxon>
        <taxon>Gunneridae</taxon>
        <taxon>Pentapetalae</taxon>
        <taxon>rosids</taxon>
        <taxon>fabids</taxon>
        <taxon>Malpighiales</taxon>
        <taxon>Euphorbiaceae</taxon>
        <taxon>Crotonoideae</taxon>
        <taxon>Jatropheae</taxon>
        <taxon>Jatropha</taxon>
    </lineage>
</organism>
<evidence type="ECO:0000256" key="8">
    <source>
        <dbReference type="ARBA" id="ARBA00023004"/>
    </source>
</evidence>
<keyword evidence="4" id="KW-0812">Transmembrane</keyword>
<keyword evidence="5 11" id="KW-0479">Metal-binding</keyword>
<dbReference type="PANTHER" id="PTHR24282:SF233">
    <property type="entry name" value="CYTOCHROME P450"/>
    <property type="match status" value="1"/>
</dbReference>
<dbReference type="Gene3D" id="1.10.630.10">
    <property type="entry name" value="Cytochrome P450"/>
    <property type="match status" value="1"/>
</dbReference>
<dbReference type="PROSITE" id="PS00086">
    <property type="entry name" value="CYTOCHROME_P450"/>
    <property type="match status" value="1"/>
</dbReference>
<name>A0A067L2A6_JATCU</name>
<keyword evidence="10" id="KW-0472">Membrane</keyword>
<dbReference type="EMBL" id="KK914318">
    <property type="protein sequence ID" value="KDP41353.1"/>
    <property type="molecule type" value="Genomic_DNA"/>
</dbReference>
<protein>
    <recommendedName>
        <fullName evidence="15">Cytochrome P450</fullName>
    </recommendedName>
</protein>
<evidence type="ECO:0000256" key="12">
    <source>
        <dbReference type="RuleBase" id="RU000461"/>
    </source>
</evidence>
<dbReference type="AlphaFoldDB" id="A0A067L2A6"/>
<dbReference type="PRINTS" id="PR00463">
    <property type="entry name" value="EP450I"/>
</dbReference>
<dbReference type="OrthoDB" id="1470350at2759"/>
<dbReference type="SUPFAM" id="SSF48264">
    <property type="entry name" value="Cytochrome P450"/>
    <property type="match status" value="1"/>
</dbReference>
<keyword evidence="3 11" id="KW-0349">Heme</keyword>
<evidence type="ECO:0000256" key="9">
    <source>
        <dbReference type="ARBA" id="ARBA00023033"/>
    </source>
</evidence>
<keyword evidence="8 11" id="KW-0408">Iron</keyword>
<keyword evidence="7 12" id="KW-0560">Oxidoreductase</keyword>
<keyword evidence="9 12" id="KW-0503">Monooxygenase</keyword>
<evidence type="ECO:0000256" key="2">
    <source>
        <dbReference type="ARBA" id="ARBA00010617"/>
    </source>
</evidence>
<dbReference type="InterPro" id="IPR036396">
    <property type="entry name" value="Cyt_P450_sf"/>
</dbReference>
<evidence type="ECO:0000313" key="13">
    <source>
        <dbReference type="EMBL" id="KDP41353.1"/>
    </source>
</evidence>
<dbReference type="GO" id="GO:0005506">
    <property type="term" value="F:iron ion binding"/>
    <property type="evidence" value="ECO:0007669"/>
    <property type="project" value="InterPro"/>
</dbReference>
<dbReference type="GO" id="GO:0004497">
    <property type="term" value="F:monooxygenase activity"/>
    <property type="evidence" value="ECO:0007669"/>
    <property type="project" value="UniProtKB-KW"/>
</dbReference>
<dbReference type="InterPro" id="IPR017972">
    <property type="entry name" value="Cyt_P450_CS"/>
</dbReference>
<dbReference type="STRING" id="180498.A0A067L2A6"/>
<comment type="cofactor">
    <cofactor evidence="11">
        <name>heme</name>
        <dbReference type="ChEBI" id="CHEBI:30413"/>
    </cofactor>
</comment>
<evidence type="ECO:0000256" key="6">
    <source>
        <dbReference type="ARBA" id="ARBA00022989"/>
    </source>
</evidence>
<evidence type="ECO:0000256" key="11">
    <source>
        <dbReference type="PIRSR" id="PIRSR602401-1"/>
    </source>
</evidence>
<dbReference type="GO" id="GO:0016020">
    <property type="term" value="C:membrane"/>
    <property type="evidence" value="ECO:0007669"/>
    <property type="project" value="UniProtKB-SubCell"/>
</dbReference>
<feature type="binding site" description="axial binding residue" evidence="11">
    <location>
        <position position="423"/>
    </location>
    <ligand>
        <name>heme</name>
        <dbReference type="ChEBI" id="CHEBI:30413"/>
    </ligand>
    <ligandPart>
        <name>Fe</name>
        <dbReference type="ChEBI" id="CHEBI:18248"/>
    </ligandPart>
</feature>
<evidence type="ECO:0000256" key="4">
    <source>
        <dbReference type="ARBA" id="ARBA00022692"/>
    </source>
</evidence>
<keyword evidence="14" id="KW-1185">Reference proteome</keyword>
<evidence type="ECO:0000256" key="3">
    <source>
        <dbReference type="ARBA" id="ARBA00022617"/>
    </source>
</evidence>
<dbReference type="InterPro" id="IPR002401">
    <property type="entry name" value="Cyt_P450_E_grp-I"/>
</dbReference>
<comment type="similarity">
    <text evidence="2 12">Belongs to the cytochrome P450 family.</text>
</comment>
<dbReference type="GO" id="GO:0020037">
    <property type="term" value="F:heme binding"/>
    <property type="evidence" value="ECO:0007669"/>
    <property type="project" value="InterPro"/>
</dbReference>
<dbReference type="InterPro" id="IPR050665">
    <property type="entry name" value="Cytochrome_P450_Monooxygen"/>
</dbReference>
<evidence type="ECO:0000256" key="5">
    <source>
        <dbReference type="ARBA" id="ARBA00022723"/>
    </source>
</evidence>
<reference evidence="13 14" key="1">
    <citation type="journal article" date="2014" name="PLoS ONE">
        <title>Global Analysis of Gene Expression Profiles in Physic Nut (Jatropha curcas L.) Seedlings Exposed to Salt Stress.</title>
        <authorList>
            <person name="Zhang L."/>
            <person name="Zhang C."/>
            <person name="Wu P."/>
            <person name="Chen Y."/>
            <person name="Li M."/>
            <person name="Jiang H."/>
            <person name="Wu G."/>
        </authorList>
    </citation>
    <scope>NUCLEOTIDE SEQUENCE [LARGE SCALE GENOMIC DNA]</scope>
    <source>
        <strain evidence="14">cv. GZQX0401</strain>
        <tissue evidence="13">Young leaves</tissue>
    </source>
</reference>
<dbReference type="PRINTS" id="PR00385">
    <property type="entry name" value="P450"/>
</dbReference>
<dbReference type="GO" id="GO:0016705">
    <property type="term" value="F:oxidoreductase activity, acting on paired donors, with incorporation or reduction of molecular oxygen"/>
    <property type="evidence" value="ECO:0007669"/>
    <property type="project" value="InterPro"/>
</dbReference>
<dbReference type="Proteomes" id="UP000027138">
    <property type="component" value="Unassembled WGS sequence"/>
</dbReference>
<dbReference type="Pfam" id="PF00067">
    <property type="entry name" value="p450"/>
    <property type="match status" value="1"/>
</dbReference>
<comment type="subcellular location">
    <subcellularLocation>
        <location evidence="1">Membrane</location>
        <topology evidence="1">Single-pass membrane protein</topology>
    </subcellularLocation>
</comment>
<keyword evidence="6" id="KW-1133">Transmembrane helix</keyword>
<dbReference type="PANTHER" id="PTHR24282">
    <property type="entry name" value="CYTOCHROME P450 FAMILY MEMBER"/>
    <property type="match status" value="1"/>
</dbReference>
<dbReference type="CDD" id="cd11052">
    <property type="entry name" value="CYP72_clan"/>
    <property type="match status" value="1"/>
</dbReference>
<evidence type="ECO:0000256" key="1">
    <source>
        <dbReference type="ARBA" id="ARBA00004167"/>
    </source>
</evidence>
<gene>
    <name evidence="13" type="ORF">JCGZ_15760</name>
</gene>
<sequence>MRSKGIRGPSYVFLHGNTKEITHMRNTIMNGPMELSHEMLPRIQPHIYSWIKLYGPNFLNWYGLQAQLVVTEPELVQEVLNNKEGAYQKKIIQNYAEKLFGDGLVASKGEKWLKMRKLAHQAFHGESLKGMVPAMVASVETMLDRWRQNEVKEIEMFQEFKILTSEIISKTAFGSSYLEGKNLFDMLTKMATIIARNNFQVRIPGIKKILKTPDDIESEELERGMRESILMMMKTREEGVVKGKLENYGSDFLGLLLKVYHANDLSNKISVQDLIDECKTFYLAGHETTVSSLTWTILLLAIHPIWQDKAREEVIKLFGKQNPGSDGIARLKIMSMIVNESLRLYPPVFNITREVQREVRLGNVIIPEKMAVCLPILAVQHNSKVWGEDVNLFKPERFADGVAKATKNNIAAFLPFGSGARSCVGSNFATAEIKIALSMILQNYRFTLSPTYVHAPIHVLTICPQYGLQILLEAL</sequence>
<evidence type="ECO:0000256" key="10">
    <source>
        <dbReference type="ARBA" id="ARBA00023136"/>
    </source>
</evidence>
<accession>A0A067L2A6</accession>